<keyword evidence="2" id="KW-1185">Reference proteome</keyword>
<protein>
    <recommendedName>
        <fullName evidence="3">CCHC-type domain-containing protein</fullName>
    </recommendedName>
</protein>
<organism evidence="1 2">
    <name type="scientific">Austropuccinia psidii MF-1</name>
    <dbReference type="NCBI Taxonomy" id="1389203"/>
    <lineage>
        <taxon>Eukaryota</taxon>
        <taxon>Fungi</taxon>
        <taxon>Dikarya</taxon>
        <taxon>Basidiomycota</taxon>
        <taxon>Pucciniomycotina</taxon>
        <taxon>Pucciniomycetes</taxon>
        <taxon>Pucciniales</taxon>
        <taxon>Sphaerophragmiaceae</taxon>
        <taxon>Austropuccinia</taxon>
    </lineage>
</organism>
<dbReference type="AlphaFoldDB" id="A0A9Q3DI92"/>
<gene>
    <name evidence="1" type="ORF">O181_043370</name>
</gene>
<evidence type="ECO:0008006" key="3">
    <source>
        <dbReference type="Google" id="ProtNLM"/>
    </source>
</evidence>
<accession>A0A9Q3DI92</accession>
<reference evidence="1" key="1">
    <citation type="submission" date="2021-03" db="EMBL/GenBank/DDBJ databases">
        <title>Draft genome sequence of rust myrtle Austropuccinia psidii MF-1, a brazilian biotype.</title>
        <authorList>
            <person name="Quecine M.C."/>
            <person name="Pachon D.M.R."/>
            <person name="Bonatelli M.L."/>
            <person name="Correr F.H."/>
            <person name="Franceschini L.M."/>
            <person name="Leite T.F."/>
            <person name="Margarido G.R.A."/>
            <person name="Almeida C.A."/>
            <person name="Ferrarezi J.A."/>
            <person name="Labate C.A."/>
        </authorList>
    </citation>
    <scope>NUCLEOTIDE SEQUENCE</scope>
    <source>
        <strain evidence="1">MF-1</strain>
    </source>
</reference>
<evidence type="ECO:0000313" key="1">
    <source>
        <dbReference type="EMBL" id="MBW0503655.1"/>
    </source>
</evidence>
<proteinExistence type="predicted"/>
<dbReference type="EMBL" id="AVOT02017506">
    <property type="protein sequence ID" value="MBW0503655.1"/>
    <property type="molecule type" value="Genomic_DNA"/>
</dbReference>
<dbReference type="Proteomes" id="UP000765509">
    <property type="component" value="Unassembled WGS sequence"/>
</dbReference>
<sequence>MIDMEVLRKFGGELEHAIKCRFLEPCSTEEYINAMEDIITRTRSGKAWIRVPIESKMISKTPREDKRPERPVLKCHKCGSTAHLANTCAKKAKINELQVIEEVQCTEEKEEYDIDSAVSEDTPKENYPIEKITAFFEVTEVRTHFPKYSDNFHNLIKIQDPIMCKTKPAKGKGYTAGTSCITSILMTDIEAKFNLDTGAFCTCVG</sequence>
<name>A0A9Q3DI92_9BASI</name>
<evidence type="ECO:0000313" key="2">
    <source>
        <dbReference type="Proteomes" id="UP000765509"/>
    </source>
</evidence>
<comment type="caution">
    <text evidence="1">The sequence shown here is derived from an EMBL/GenBank/DDBJ whole genome shotgun (WGS) entry which is preliminary data.</text>
</comment>